<evidence type="ECO:0008006" key="6">
    <source>
        <dbReference type="Google" id="ProtNLM"/>
    </source>
</evidence>
<dbReference type="GO" id="GO:0004067">
    <property type="term" value="F:asparaginase activity"/>
    <property type="evidence" value="ECO:0007669"/>
    <property type="project" value="UniProtKB-UniRule"/>
</dbReference>
<dbReference type="InterPro" id="IPR027474">
    <property type="entry name" value="L-asparaginase_N"/>
</dbReference>
<dbReference type="InterPro" id="IPR027473">
    <property type="entry name" value="L-asparaginase_C"/>
</dbReference>
<feature type="domain" description="Asparaginase/glutaminase C-terminal" evidence="3">
    <location>
        <begin position="212"/>
        <end position="337"/>
    </location>
</feature>
<dbReference type="InterPro" id="IPR006034">
    <property type="entry name" value="Asparaginase/glutaminase-like"/>
</dbReference>
<dbReference type="PIRSF" id="PIRSF001220">
    <property type="entry name" value="L-ASNase_gatD"/>
    <property type="match status" value="1"/>
</dbReference>
<feature type="domain" description="L-asparaginase N-terminal" evidence="2">
    <location>
        <begin position="5"/>
        <end position="187"/>
    </location>
</feature>
<dbReference type="STRING" id="1798704.A3J93_02690"/>
<sequence length="355" mass="39616">MEKIKIYVLNTGGTLGMVGNPLRAAKSAAELIEGVPVPKDVELTMEDFKIRQDSTNLLHAERVMIARQLATNYLNFDAFVVMHGTDSLAETTAAFSIFFKRSLQKPLIVVGAQMTKDEVGSDVQMQLSNTFRICAAFHRNKAVGVYNVCIGDVWDGSRLKKRAESNFMAFYTPGRNPVARVWPHVHFEEGIRYKNPILAVQNLRLDTEFEKKVGTIRVSADTPPWMLMDMIEHARLKGVILECKGAGQIPNREWTDYKTDTTYSWIDAIAAATKAGIHVGILSPFEDGRVILDRYELGALAKEAGAISLESLTPDMADVKFRHAIALWPDDRDRIQQFISTNIIGELLTGIEDEG</sequence>
<dbReference type="SUPFAM" id="SSF53774">
    <property type="entry name" value="Glutaminase/Asparaginase"/>
    <property type="match status" value="1"/>
</dbReference>
<dbReference type="Gene3D" id="3.40.50.40">
    <property type="match status" value="1"/>
</dbReference>
<name>A0A1F6NVV1_9BACT</name>
<dbReference type="AlphaFoldDB" id="A0A1F6NVV1"/>
<feature type="active site" description="O-isoaspartyl threonine intermediate" evidence="1">
    <location>
        <position position="14"/>
    </location>
</feature>
<proteinExistence type="predicted"/>
<dbReference type="PIRSF" id="PIRSF500176">
    <property type="entry name" value="L_ASNase"/>
    <property type="match status" value="1"/>
</dbReference>
<dbReference type="InterPro" id="IPR037152">
    <property type="entry name" value="L-asparaginase_N_sf"/>
</dbReference>
<dbReference type="Proteomes" id="UP000177907">
    <property type="component" value="Unassembled WGS sequence"/>
</dbReference>
<evidence type="ECO:0000259" key="2">
    <source>
        <dbReference type="Pfam" id="PF00710"/>
    </source>
</evidence>
<dbReference type="PANTHER" id="PTHR11707">
    <property type="entry name" value="L-ASPARAGINASE"/>
    <property type="match status" value="1"/>
</dbReference>
<dbReference type="InterPro" id="IPR040919">
    <property type="entry name" value="Asparaginase_C"/>
</dbReference>
<protein>
    <recommendedName>
        <fullName evidence="6">L-asparaginase N-terminal domain-containing protein</fullName>
    </recommendedName>
</protein>
<dbReference type="PRINTS" id="PR00139">
    <property type="entry name" value="ASNGLNASE"/>
</dbReference>
<evidence type="ECO:0000313" key="5">
    <source>
        <dbReference type="Proteomes" id="UP000177907"/>
    </source>
</evidence>
<dbReference type="EMBL" id="MFQZ01000008">
    <property type="protein sequence ID" value="OGH88055.1"/>
    <property type="molecule type" value="Genomic_DNA"/>
</dbReference>
<accession>A0A1F6NVV1</accession>
<dbReference type="PROSITE" id="PS51732">
    <property type="entry name" value="ASN_GLN_ASE_3"/>
    <property type="match status" value="1"/>
</dbReference>
<dbReference type="Pfam" id="PF17763">
    <property type="entry name" value="Asparaginase_C"/>
    <property type="match status" value="1"/>
</dbReference>
<gene>
    <name evidence="4" type="ORF">A3J93_02690</name>
</gene>
<dbReference type="InterPro" id="IPR036152">
    <property type="entry name" value="Asp/glu_Ase-like_sf"/>
</dbReference>
<evidence type="ECO:0000256" key="1">
    <source>
        <dbReference type="PIRSR" id="PIRSR001220-1"/>
    </source>
</evidence>
<dbReference type="PANTHER" id="PTHR11707:SF28">
    <property type="entry name" value="60 KDA LYSOPHOSPHOLIPASE"/>
    <property type="match status" value="1"/>
</dbReference>
<dbReference type="SMART" id="SM00870">
    <property type="entry name" value="Asparaginase"/>
    <property type="match status" value="1"/>
</dbReference>
<organism evidence="4 5">
    <name type="scientific">Candidatus Magasanikbacteria bacterium RIFOXYC2_FULL_42_28</name>
    <dbReference type="NCBI Taxonomy" id="1798704"/>
    <lineage>
        <taxon>Bacteria</taxon>
        <taxon>Candidatus Magasanikiibacteriota</taxon>
    </lineage>
</organism>
<dbReference type="Pfam" id="PF00710">
    <property type="entry name" value="Asparaginase"/>
    <property type="match status" value="1"/>
</dbReference>
<dbReference type="Gene3D" id="3.40.50.1170">
    <property type="entry name" value="L-asparaginase, N-terminal domain"/>
    <property type="match status" value="1"/>
</dbReference>
<evidence type="ECO:0000259" key="3">
    <source>
        <dbReference type="Pfam" id="PF17763"/>
    </source>
</evidence>
<evidence type="ECO:0000313" key="4">
    <source>
        <dbReference type="EMBL" id="OGH88055.1"/>
    </source>
</evidence>
<reference evidence="4 5" key="1">
    <citation type="journal article" date="2016" name="Nat. Commun.">
        <title>Thousands of microbial genomes shed light on interconnected biogeochemical processes in an aquifer system.</title>
        <authorList>
            <person name="Anantharaman K."/>
            <person name="Brown C.T."/>
            <person name="Hug L.A."/>
            <person name="Sharon I."/>
            <person name="Castelle C.J."/>
            <person name="Probst A.J."/>
            <person name="Thomas B.C."/>
            <person name="Singh A."/>
            <person name="Wilkins M.J."/>
            <person name="Karaoz U."/>
            <person name="Brodie E.L."/>
            <person name="Williams K.H."/>
            <person name="Hubbard S.S."/>
            <person name="Banfield J.F."/>
        </authorList>
    </citation>
    <scope>NUCLEOTIDE SEQUENCE [LARGE SCALE GENOMIC DNA]</scope>
</reference>
<comment type="caution">
    <text evidence="4">The sequence shown here is derived from an EMBL/GenBank/DDBJ whole genome shotgun (WGS) entry which is preliminary data.</text>
</comment>